<dbReference type="EMBL" id="AAYY01000003">
    <property type="protein sequence ID" value="EDP44667.1"/>
    <property type="molecule type" value="Genomic_DNA"/>
</dbReference>
<dbReference type="InterPro" id="IPR029058">
    <property type="entry name" value="AB_hydrolase_fold"/>
</dbReference>
<dbReference type="OrthoDB" id="5954035at2759"/>
<dbReference type="SUPFAM" id="SSF53474">
    <property type="entry name" value="alpha/beta-Hydrolases"/>
    <property type="match status" value="1"/>
</dbReference>
<evidence type="ECO:0000256" key="3">
    <source>
        <dbReference type="ARBA" id="ARBA00048461"/>
    </source>
</evidence>
<dbReference type="Pfam" id="PF12697">
    <property type="entry name" value="Abhydrolase_6"/>
    <property type="match status" value="1"/>
</dbReference>
<name>A8PWM2_MALGO</name>
<dbReference type="RefSeq" id="XP_001731881.1">
    <property type="nucleotide sequence ID" value="XM_001731829.1"/>
</dbReference>
<dbReference type="GO" id="GO:0047372">
    <property type="term" value="F:monoacylglycerol lipase activity"/>
    <property type="evidence" value="ECO:0007669"/>
    <property type="project" value="TreeGrafter"/>
</dbReference>
<reference evidence="5 6" key="1">
    <citation type="journal article" date="2007" name="Proc. Natl. Acad. Sci. U.S.A.">
        <title>Dandruff-associated Malassezia genomes reveal convergent and divergent virulence traits shared with plant and human fungal pathogens.</title>
        <authorList>
            <person name="Xu J."/>
            <person name="Saunders C.W."/>
            <person name="Hu P."/>
            <person name="Grant R.A."/>
            <person name="Boekhout T."/>
            <person name="Kuramae E.E."/>
            <person name="Kronstad J.W."/>
            <person name="Deangelis Y.M."/>
            <person name="Reeder N.L."/>
            <person name="Johnstone K.R."/>
            <person name="Leland M."/>
            <person name="Fieno A.M."/>
            <person name="Begley W.M."/>
            <person name="Sun Y."/>
            <person name="Lacey M.P."/>
            <person name="Chaudhary T."/>
            <person name="Keough T."/>
            <person name="Chu L."/>
            <person name="Sears R."/>
            <person name="Yuan B."/>
            <person name="Dawson T.L.Jr."/>
        </authorList>
    </citation>
    <scope>NUCLEOTIDE SEQUENCE [LARGE SCALE GENOMIC DNA]</scope>
    <source>
        <strain evidence="6">ATCC MYA-4612 / CBS 7966</strain>
    </source>
</reference>
<evidence type="ECO:0000313" key="6">
    <source>
        <dbReference type="Proteomes" id="UP000008837"/>
    </source>
</evidence>
<evidence type="ECO:0000256" key="2">
    <source>
        <dbReference type="ARBA" id="ARBA00047591"/>
    </source>
</evidence>
<evidence type="ECO:0000259" key="4">
    <source>
        <dbReference type="Pfam" id="PF12697"/>
    </source>
</evidence>
<comment type="catalytic activity">
    <reaction evidence="2">
        <text>a diacylglycerol + H2O = a monoacylglycerol + a fatty acid + H(+)</text>
        <dbReference type="Rhea" id="RHEA:32731"/>
        <dbReference type="ChEBI" id="CHEBI:15377"/>
        <dbReference type="ChEBI" id="CHEBI:15378"/>
        <dbReference type="ChEBI" id="CHEBI:17408"/>
        <dbReference type="ChEBI" id="CHEBI:18035"/>
        <dbReference type="ChEBI" id="CHEBI:28868"/>
    </reaction>
</comment>
<comment type="caution">
    <text evidence="5">The sequence shown here is derived from an EMBL/GenBank/DDBJ whole genome shotgun (WGS) entry which is preliminary data.</text>
</comment>
<keyword evidence="6" id="KW-1185">Reference proteome</keyword>
<dbReference type="GO" id="GO:0051792">
    <property type="term" value="P:medium-chain fatty acid biosynthetic process"/>
    <property type="evidence" value="ECO:0007669"/>
    <property type="project" value="TreeGrafter"/>
</dbReference>
<evidence type="ECO:0000313" key="5">
    <source>
        <dbReference type="EMBL" id="EDP44667.1"/>
    </source>
</evidence>
<dbReference type="GO" id="GO:0051793">
    <property type="term" value="P:medium-chain fatty acid catabolic process"/>
    <property type="evidence" value="ECO:0007669"/>
    <property type="project" value="TreeGrafter"/>
</dbReference>
<dbReference type="STRING" id="425265.A8PWM2"/>
<dbReference type="AlphaFoldDB" id="A8PWM2"/>
<sequence>MNTSNTDDITYKRKVMMVPDGGIVALDFAPVSMAEPSSTDSTPTVVILHGLTGGSNESYVRNAIAQLIKSREEGGAGVRCVVVNFRGCAQTPLTSPQLYSACKVTDLESALLLLTRMFPQSPMVGLGFSLGGSILTRYMGLTGKNTPLIGAIPVGAPFDLSKSSASLESTSLNRIYAKVLGSSLYKMAQRHADVLALSPDLWEPLELIFRTKIDPDASKPVAKPTFESPQYCTLRFVDHVMTRVAGGLPTPYGDFPFSSAEEYYKSSSPQNTLANIARPLLALSADDDPIVPLETLEAAITGVKKNQNLVLAHSQCGGHLGWFAGPRGERWIKHPITEFVCALCDAHAASKVNALGKGLGTGGPQASAWRWRSIDKRSVQVEVLPKSQVPSVLPQSLRAASEPDNELSNELVWLRSQVLPHLPLRHPNDSPAKRQDIPKGRMLSLTLVCTRICGYCGWHSFIRLTRDLPQHSDSIRPEVGFIELPDDVRVAVFIPSPRNTQIRQDCHIVSSP</sequence>
<dbReference type="KEGG" id="mgl:MGL_1149"/>
<comment type="catalytic activity">
    <reaction evidence="3">
        <text>a monoacylglycerol + H2O = glycerol + a fatty acid + H(+)</text>
        <dbReference type="Rhea" id="RHEA:15245"/>
        <dbReference type="ChEBI" id="CHEBI:15377"/>
        <dbReference type="ChEBI" id="CHEBI:15378"/>
        <dbReference type="ChEBI" id="CHEBI:17408"/>
        <dbReference type="ChEBI" id="CHEBI:17754"/>
        <dbReference type="ChEBI" id="CHEBI:28868"/>
    </reaction>
</comment>
<comment type="similarity">
    <text evidence="1">Belongs to the AB hydrolase superfamily. AB hydrolase 4 family.</text>
</comment>
<dbReference type="PANTHER" id="PTHR10794:SF63">
    <property type="entry name" value="ALPHA_BETA HYDROLASE 1, ISOFORM A"/>
    <property type="match status" value="1"/>
</dbReference>
<dbReference type="Proteomes" id="UP000008837">
    <property type="component" value="Unassembled WGS sequence"/>
</dbReference>
<dbReference type="VEuPathDB" id="FungiDB:MGL_1149"/>
<dbReference type="Gene3D" id="3.40.50.1820">
    <property type="entry name" value="alpha/beta hydrolase"/>
    <property type="match status" value="1"/>
</dbReference>
<dbReference type="GeneID" id="5856186"/>
<dbReference type="ESTHER" id="malgo-a8pwm2">
    <property type="family name" value="abh_upf0017"/>
</dbReference>
<dbReference type="GO" id="GO:0008126">
    <property type="term" value="F:acetylesterase activity"/>
    <property type="evidence" value="ECO:0007669"/>
    <property type="project" value="TreeGrafter"/>
</dbReference>
<gene>
    <name evidence="5" type="ORF">MGL_1149</name>
</gene>
<dbReference type="InterPro" id="IPR050960">
    <property type="entry name" value="AB_hydrolase_4_sf"/>
</dbReference>
<dbReference type="InParanoid" id="A8PWM2"/>
<dbReference type="PANTHER" id="PTHR10794">
    <property type="entry name" value="ABHYDROLASE DOMAIN-CONTAINING PROTEIN"/>
    <property type="match status" value="1"/>
</dbReference>
<accession>A8PWM2</accession>
<dbReference type="OMA" id="LDWHGPH"/>
<organism evidence="5 6">
    <name type="scientific">Malassezia globosa (strain ATCC MYA-4612 / CBS 7966)</name>
    <name type="common">Dandruff-associated fungus</name>
    <dbReference type="NCBI Taxonomy" id="425265"/>
    <lineage>
        <taxon>Eukaryota</taxon>
        <taxon>Fungi</taxon>
        <taxon>Dikarya</taxon>
        <taxon>Basidiomycota</taxon>
        <taxon>Ustilaginomycotina</taxon>
        <taxon>Malasseziomycetes</taxon>
        <taxon>Malasseziales</taxon>
        <taxon>Malasseziaceae</taxon>
        <taxon>Malassezia</taxon>
    </lineage>
</organism>
<dbReference type="InterPro" id="IPR000073">
    <property type="entry name" value="AB_hydrolase_1"/>
</dbReference>
<evidence type="ECO:0000256" key="1">
    <source>
        <dbReference type="ARBA" id="ARBA00010884"/>
    </source>
</evidence>
<feature type="domain" description="AB hydrolase-1" evidence="4">
    <location>
        <begin position="45"/>
        <end position="298"/>
    </location>
</feature>
<proteinExistence type="inferred from homology"/>
<protein>
    <recommendedName>
        <fullName evidence="4">AB hydrolase-1 domain-containing protein</fullName>
    </recommendedName>
</protein>